<feature type="region of interest" description="Disordered" evidence="1">
    <location>
        <begin position="253"/>
        <end position="272"/>
    </location>
</feature>
<dbReference type="CDD" id="cd06577">
    <property type="entry name" value="PASTA_pknB"/>
    <property type="match status" value="3"/>
</dbReference>
<protein>
    <submittedName>
        <fullName evidence="4">PASTA domain-containing protein</fullName>
    </submittedName>
</protein>
<feature type="transmembrane region" description="Helical" evidence="2">
    <location>
        <begin position="17"/>
        <end position="35"/>
    </location>
</feature>
<dbReference type="RefSeq" id="WP_132844570.1">
    <property type="nucleotide sequence ID" value="NZ_JBDJLH010000009.1"/>
</dbReference>
<dbReference type="Gene3D" id="3.30.10.20">
    <property type="match status" value="3"/>
</dbReference>
<keyword evidence="2" id="KW-0812">Transmembrane</keyword>
<dbReference type="EMBL" id="JBDJNQ010000012">
    <property type="protein sequence ID" value="MEN5379854.1"/>
    <property type="molecule type" value="Genomic_DNA"/>
</dbReference>
<reference evidence="4 5" key="1">
    <citation type="submission" date="2024-04" db="EMBL/GenBank/DDBJ databases">
        <title>WGS of bacteria from Torrens River.</title>
        <authorList>
            <person name="Wyrsch E.R."/>
            <person name="Drigo B."/>
        </authorList>
    </citation>
    <scope>NUCLEOTIDE SEQUENCE [LARGE SCALE GENOMIC DNA]</scope>
    <source>
        <strain evidence="4 5">TWI391</strain>
    </source>
</reference>
<accession>A0ABV0C2A4</accession>
<evidence type="ECO:0000256" key="2">
    <source>
        <dbReference type="SAM" id="Phobius"/>
    </source>
</evidence>
<feature type="domain" description="PASTA" evidence="3">
    <location>
        <begin position="182"/>
        <end position="251"/>
    </location>
</feature>
<gene>
    <name evidence="4" type="ORF">ABE541_21485</name>
</gene>
<dbReference type="SMART" id="SM00740">
    <property type="entry name" value="PASTA"/>
    <property type="match status" value="3"/>
</dbReference>
<keyword evidence="2" id="KW-0472">Membrane</keyword>
<keyword evidence="2" id="KW-1133">Transmembrane helix</keyword>
<comment type="caution">
    <text evidence="4">The sequence shown here is derived from an EMBL/GenBank/DDBJ whole genome shotgun (WGS) entry which is preliminary data.</text>
</comment>
<evidence type="ECO:0000313" key="4">
    <source>
        <dbReference type="EMBL" id="MEN5379854.1"/>
    </source>
</evidence>
<keyword evidence="5" id="KW-1185">Reference proteome</keyword>
<dbReference type="Pfam" id="PF03793">
    <property type="entry name" value="PASTA"/>
    <property type="match status" value="2"/>
</dbReference>
<feature type="domain" description="PASTA" evidence="3">
    <location>
        <begin position="42"/>
        <end position="107"/>
    </location>
</feature>
<organism evidence="4 5">
    <name type="scientific">Sphingobacterium kitahiroshimense</name>
    <dbReference type="NCBI Taxonomy" id="470446"/>
    <lineage>
        <taxon>Bacteria</taxon>
        <taxon>Pseudomonadati</taxon>
        <taxon>Bacteroidota</taxon>
        <taxon>Sphingobacteriia</taxon>
        <taxon>Sphingobacteriales</taxon>
        <taxon>Sphingobacteriaceae</taxon>
        <taxon>Sphingobacterium</taxon>
    </lineage>
</organism>
<evidence type="ECO:0000259" key="3">
    <source>
        <dbReference type="PROSITE" id="PS51178"/>
    </source>
</evidence>
<sequence>MSKILQYLKTNTFRNNILIAIGFVLAIFLFIYLGLKVYTKHDESIEVPQVKGLHINAAISALENANLEYQIDSVYQMDAKPGLVIEQDPEAKFHVKSGRTIYLTIITQVAPEIAFPKIKDKTLIEASSILKNHNLRIGDTTYIADIARDIVLDAQFAGQSIRDGRMIPKGSKIDLILGNGQGANEVQIPDLSGLTVTEAKFALQGIGLALGTVTYDIGVSDTSTARVITQFPGLETGITSIGSKVDLTLSNTVPATPPVTAPSSTQKQKTNP</sequence>
<dbReference type="PROSITE" id="PS51178">
    <property type="entry name" value="PASTA"/>
    <property type="match status" value="2"/>
</dbReference>
<dbReference type="Proteomes" id="UP001409291">
    <property type="component" value="Unassembled WGS sequence"/>
</dbReference>
<proteinExistence type="predicted"/>
<name>A0ABV0C2A4_9SPHI</name>
<evidence type="ECO:0000313" key="5">
    <source>
        <dbReference type="Proteomes" id="UP001409291"/>
    </source>
</evidence>
<evidence type="ECO:0000256" key="1">
    <source>
        <dbReference type="SAM" id="MobiDB-lite"/>
    </source>
</evidence>
<dbReference type="InterPro" id="IPR005543">
    <property type="entry name" value="PASTA_dom"/>
</dbReference>